<dbReference type="Gene3D" id="1.10.3160.10">
    <property type="entry name" value="Bbcrasp-1"/>
    <property type="match status" value="1"/>
</dbReference>
<dbReference type="RefSeq" id="WP_081732258.1">
    <property type="nucleotide sequence ID" value="NZ_AZIT01000039.1"/>
</dbReference>
<dbReference type="Pfam" id="PF05714">
    <property type="entry name" value="PFam54_60"/>
    <property type="match status" value="1"/>
</dbReference>
<comment type="caution">
    <text evidence="1">The sequence shown here is derived from an EMBL/GenBank/DDBJ whole genome shotgun (WGS) entry which is preliminary data.</text>
</comment>
<dbReference type="InterPro" id="IPR008421">
    <property type="entry name" value="Borrelia_lipoprotein_PFam54/60"/>
</dbReference>
<accession>W6TWM8</accession>
<evidence type="ECO:0000313" key="1">
    <source>
        <dbReference type="EMBL" id="ETZ17506.1"/>
    </source>
</evidence>
<organism evidence="1 2">
    <name type="scientific">Borrelia duttonii CR2A</name>
    <dbReference type="NCBI Taxonomy" id="1432657"/>
    <lineage>
        <taxon>Bacteria</taxon>
        <taxon>Pseudomonadati</taxon>
        <taxon>Spirochaetota</taxon>
        <taxon>Spirochaetia</taxon>
        <taxon>Spirochaetales</taxon>
        <taxon>Borreliaceae</taxon>
        <taxon>Borrelia</taxon>
    </lineage>
</organism>
<name>W6TWM8_9SPIR</name>
<dbReference type="PROSITE" id="PS51257">
    <property type="entry name" value="PROKAR_LIPOPROTEIN"/>
    <property type="match status" value="1"/>
</dbReference>
<reference evidence="1 2" key="1">
    <citation type="submission" date="2013-12" db="EMBL/GenBank/DDBJ databases">
        <title>Comparative genomics of relapsing fever spirochetes.</title>
        <authorList>
            <person name="Schwan T.G."/>
            <person name="Raffel S.J."/>
            <person name="Porcella S.F."/>
        </authorList>
    </citation>
    <scope>NUCLEOTIDE SEQUENCE [LARGE SCALE GENOMIC DNA]</scope>
    <source>
        <strain evidence="1 2">CR2A</strain>
    </source>
</reference>
<protein>
    <submittedName>
        <fullName evidence="1">Putative membrane spanning protein</fullName>
    </submittedName>
</protein>
<dbReference type="PATRIC" id="fig|1432657.3.peg.1506"/>
<dbReference type="Proteomes" id="UP000019148">
    <property type="component" value="Unassembled WGS sequence"/>
</dbReference>
<evidence type="ECO:0000313" key="2">
    <source>
        <dbReference type="Proteomes" id="UP000019148"/>
    </source>
</evidence>
<proteinExistence type="predicted"/>
<gene>
    <name evidence="1" type="ORF">BDCR2A_01573</name>
</gene>
<dbReference type="EMBL" id="AZIT01000039">
    <property type="protein sequence ID" value="ETZ17506.1"/>
    <property type="molecule type" value="Genomic_DNA"/>
</dbReference>
<sequence length="297" mass="34474">MKQKDFIISIMFVLINLLLISCGSPKKYVSSGIVISSNTTPEQKNMQKEQKEKEIADIKREIPNKVMDILKIHYGKSWDEFAQIVQVVGVGSKLVSPNEIFNMFIIEDASKNSLYTENVTLRNEFYLAFEYDLNLMAPFIDIYYNIDNGSTFDDSEGALRCKSFMNEFKNNIIEQSRNYAKAYYIDVYEALKSKQNKLDMLSLQDLKLLKTKLEKLESSKRELITGLIRKFVNDYNNDIATEFFIIELEAEFPTSTFDLYKVQPYFEEKFRNFEAKCSVVIALANEIKGILDKIKIN</sequence>
<dbReference type="AlphaFoldDB" id="W6TWM8"/>